<protein>
    <submittedName>
        <fullName evidence="3">Uncharacterized protein</fullName>
    </submittedName>
</protein>
<dbReference type="OMA" id="WHPHELA"/>
<evidence type="ECO:0000313" key="3">
    <source>
        <dbReference type="EMBL" id="EFY91810.1"/>
    </source>
</evidence>
<feature type="transmembrane region" description="Helical" evidence="2">
    <location>
        <begin position="86"/>
        <end position="114"/>
    </location>
</feature>
<dbReference type="HOGENOM" id="CLU_053560_0_0_1"/>
<evidence type="ECO:0000256" key="2">
    <source>
        <dbReference type="SAM" id="Phobius"/>
    </source>
</evidence>
<organism evidence="4">
    <name type="scientific">Metarhizium acridum (strain CQMa 102)</name>
    <dbReference type="NCBI Taxonomy" id="655827"/>
    <lineage>
        <taxon>Eukaryota</taxon>
        <taxon>Fungi</taxon>
        <taxon>Dikarya</taxon>
        <taxon>Ascomycota</taxon>
        <taxon>Pezizomycotina</taxon>
        <taxon>Sordariomycetes</taxon>
        <taxon>Hypocreomycetidae</taxon>
        <taxon>Hypocreales</taxon>
        <taxon>Clavicipitaceae</taxon>
        <taxon>Metarhizium</taxon>
    </lineage>
</organism>
<keyword evidence="2" id="KW-0812">Transmembrane</keyword>
<evidence type="ECO:0000256" key="1">
    <source>
        <dbReference type="SAM" id="MobiDB-lite"/>
    </source>
</evidence>
<dbReference type="STRING" id="655827.E9DWU7"/>
<accession>E9DWU7</accession>
<proteinExistence type="predicted"/>
<dbReference type="Proteomes" id="UP000002499">
    <property type="component" value="Unassembled WGS sequence"/>
</dbReference>
<name>E9DWU7_METAQ</name>
<feature type="compositionally biased region" description="Polar residues" evidence="1">
    <location>
        <begin position="314"/>
        <end position="326"/>
    </location>
</feature>
<feature type="region of interest" description="Disordered" evidence="1">
    <location>
        <begin position="241"/>
        <end position="280"/>
    </location>
</feature>
<dbReference type="eggNOG" id="ENOG502S6M4">
    <property type="taxonomic scope" value="Eukaryota"/>
</dbReference>
<sequence length="338" mass="37523">MLNIAFDIAGVILMSWQYDNGSFDEVSHTASAINSLDETYEYTSLMAVFFRRLVDALFVIVFAELGNGFRYAQIKKPPPFRSVVRIAAFGSAVLILALSVAYFALPLAALVHYYQSEPTRSYNAVVDAWDKCRSLEAAIDVVNFAVSIVQVVYAGLVLGQYAGLPGKKSAVLYFVSTILDALRCVVGIVLLGKWILPDEQIPYAWNAVDVVFEYWVCFIILVLLLVIGKRRQDGLWSTVQHSTQGHQGGYPQQAVHSHGQAPPTPPIYYQHPPQQQENPAWQYAQSDPAPAAMWHPHELASPQQVAKPGELDSRQMQQPAYYTSAHQVPVEVPAEKNA</sequence>
<gene>
    <name evidence="3" type="ORF">MAC_02095</name>
</gene>
<dbReference type="AlphaFoldDB" id="E9DWU7"/>
<feature type="region of interest" description="Disordered" evidence="1">
    <location>
        <begin position="294"/>
        <end position="338"/>
    </location>
</feature>
<feature type="transmembrane region" description="Helical" evidence="2">
    <location>
        <begin position="134"/>
        <end position="158"/>
    </location>
</feature>
<dbReference type="InParanoid" id="E9DWU7"/>
<feature type="compositionally biased region" description="Low complexity" evidence="1">
    <location>
        <begin position="267"/>
        <end position="276"/>
    </location>
</feature>
<keyword evidence="2" id="KW-1133">Transmembrane helix</keyword>
<evidence type="ECO:0000313" key="4">
    <source>
        <dbReference type="Proteomes" id="UP000002499"/>
    </source>
</evidence>
<keyword evidence="4" id="KW-1185">Reference proteome</keyword>
<feature type="transmembrane region" description="Helical" evidence="2">
    <location>
        <begin position="45"/>
        <end position="65"/>
    </location>
</feature>
<feature type="transmembrane region" description="Helical" evidence="2">
    <location>
        <begin position="203"/>
        <end position="227"/>
    </location>
</feature>
<reference evidence="3 4" key="1">
    <citation type="journal article" date="2011" name="PLoS Genet.">
        <title>Genome sequencing and comparative transcriptomics of the model entomopathogenic fungi Metarhizium anisopliae and M. acridum.</title>
        <authorList>
            <person name="Gao Q."/>
            <person name="Jin K."/>
            <person name="Ying S.H."/>
            <person name="Zhang Y."/>
            <person name="Xiao G."/>
            <person name="Shang Y."/>
            <person name="Duan Z."/>
            <person name="Hu X."/>
            <person name="Xie X.Q."/>
            <person name="Zhou G."/>
            <person name="Peng G."/>
            <person name="Luo Z."/>
            <person name="Huang W."/>
            <person name="Wang B."/>
            <person name="Fang W."/>
            <person name="Wang S."/>
            <person name="Zhong Y."/>
            <person name="Ma L.J."/>
            <person name="St Leger R.J."/>
            <person name="Zhao G.P."/>
            <person name="Pei Y."/>
            <person name="Feng M.G."/>
            <person name="Xia Y."/>
            <person name="Wang C."/>
        </authorList>
    </citation>
    <scope>NUCLEOTIDE SEQUENCE [LARGE SCALE GENOMIC DNA]</scope>
    <source>
        <strain evidence="3 4">CQMa 102</strain>
    </source>
</reference>
<dbReference type="OrthoDB" id="5217806at2759"/>
<keyword evidence="2" id="KW-0472">Membrane</keyword>
<feature type="transmembrane region" description="Helical" evidence="2">
    <location>
        <begin position="170"/>
        <end position="191"/>
    </location>
</feature>
<dbReference type="EMBL" id="GL698479">
    <property type="protein sequence ID" value="EFY91810.1"/>
    <property type="molecule type" value="Genomic_DNA"/>
</dbReference>